<dbReference type="EMBL" id="JABVXQ010000008">
    <property type="protein sequence ID" value="KAF6095176.1"/>
    <property type="molecule type" value="Genomic_DNA"/>
</dbReference>
<sequence>MTTKAITTKRTSPTFHEPKTRPAVAACPALPLRPACWPCPLLTHSAHGPGTSSCSALHAIRSRLPTLFTEFTFQHEIPSRGHVCNSCHCPLPQATWTASPMATSATVPRPTGGRSGGRVCTAEASPGARRLSTRWWSVLSPLRAAPLSAGSRRRFRSPDLKVWSTR</sequence>
<protein>
    <submittedName>
        <fullName evidence="1">Uncharacterized protein</fullName>
    </submittedName>
</protein>
<evidence type="ECO:0000313" key="2">
    <source>
        <dbReference type="Proteomes" id="UP000664940"/>
    </source>
</evidence>
<comment type="caution">
    <text evidence="1">The sequence shown here is derived from an EMBL/GenBank/DDBJ whole genome shotgun (WGS) entry which is preliminary data.</text>
</comment>
<gene>
    <name evidence="1" type="ORF">HJG60_012143</name>
</gene>
<organism evidence="1 2">
    <name type="scientific">Phyllostomus discolor</name>
    <name type="common">pale spear-nosed bat</name>
    <dbReference type="NCBI Taxonomy" id="89673"/>
    <lineage>
        <taxon>Eukaryota</taxon>
        <taxon>Metazoa</taxon>
        <taxon>Chordata</taxon>
        <taxon>Craniata</taxon>
        <taxon>Vertebrata</taxon>
        <taxon>Euteleostomi</taxon>
        <taxon>Mammalia</taxon>
        <taxon>Eutheria</taxon>
        <taxon>Laurasiatheria</taxon>
        <taxon>Chiroptera</taxon>
        <taxon>Yangochiroptera</taxon>
        <taxon>Phyllostomidae</taxon>
        <taxon>Phyllostominae</taxon>
        <taxon>Phyllostomus</taxon>
    </lineage>
</organism>
<evidence type="ECO:0000313" key="1">
    <source>
        <dbReference type="EMBL" id="KAF6095176.1"/>
    </source>
</evidence>
<dbReference type="AlphaFoldDB" id="A0A833ZQ96"/>
<accession>A0A833ZQ96</accession>
<reference evidence="1 2" key="1">
    <citation type="journal article" date="2020" name="Nature">
        <title>Six reference-quality genomes reveal evolution of bat adaptations.</title>
        <authorList>
            <person name="Jebb D."/>
            <person name="Huang Z."/>
            <person name="Pippel M."/>
            <person name="Hughes G.M."/>
            <person name="Lavrichenko K."/>
            <person name="Devanna P."/>
            <person name="Winkler S."/>
            <person name="Jermiin L.S."/>
            <person name="Skirmuntt E.C."/>
            <person name="Katzourakis A."/>
            <person name="Burkitt-Gray L."/>
            <person name="Ray D.A."/>
            <person name="Sullivan K.A.M."/>
            <person name="Roscito J.G."/>
            <person name="Kirilenko B.M."/>
            <person name="Davalos L.M."/>
            <person name="Corthals A.P."/>
            <person name="Power M.L."/>
            <person name="Jones G."/>
            <person name="Ransome R.D."/>
            <person name="Dechmann D.K.N."/>
            <person name="Locatelli A.G."/>
            <person name="Puechmaille S.J."/>
            <person name="Fedrigo O."/>
            <person name="Jarvis E.D."/>
            <person name="Hiller M."/>
            <person name="Vernes S.C."/>
            <person name="Myers E.W."/>
            <person name="Teeling E.C."/>
        </authorList>
    </citation>
    <scope>NUCLEOTIDE SEQUENCE [LARGE SCALE GENOMIC DNA]</scope>
    <source>
        <strain evidence="1">Bat1K_MPI-CBG_1</strain>
    </source>
</reference>
<dbReference type="Proteomes" id="UP000664940">
    <property type="component" value="Unassembled WGS sequence"/>
</dbReference>
<proteinExistence type="predicted"/>
<name>A0A833ZQ96_9CHIR</name>